<sequence>MTARIDSPPRTLYEQDYALWLKTTVEQLRSGRLAELDIENLIEELEGMSRSDKRSLESLLIRLLEHLLKLAYWESERERNGNHWSAEITNFRYQISKLLADSPSLKPYLEQIFEEAHAVARRSVSRSMKVNIDTLPENPIAPIEQILDDNWLPVEKEL</sequence>
<accession>A0AAW9QWU8</accession>
<organism evidence="1 2">
    <name type="scientific">Pannus brasiliensis CCIBt3594</name>
    <dbReference type="NCBI Taxonomy" id="1427578"/>
    <lineage>
        <taxon>Bacteria</taxon>
        <taxon>Bacillati</taxon>
        <taxon>Cyanobacteriota</taxon>
        <taxon>Cyanophyceae</taxon>
        <taxon>Oscillatoriophycideae</taxon>
        <taxon>Chroococcales</taxon>
        <taxon>Microcystaceae</taxon>
        <taxon>Pannus</taxon>
    </lineage>
</organism>
<name>A0AAW9QWU8_9CHRO</name>
<gene>
    <name evidence="1" type="ORF">V0288_13650</name>
</gene>
<dbReference type="Proteomes" id="UP001328733">
    <property type="component" value="Unassembled WGS sequence"/>
</dbReference>
<dbReference type="InterPro" id="IPR002636">
    <property type="entry name" value="DUF29"/>
</dbReference>
<dbReference type="RefSeq" id="WP_332865649.1">
    <property type="nucleotide sequence ID" value="NZ_JBAFSM010000024.1"/>
</dbReference>
<dbReference type="AlphaFoldDB" id="A0AAW9QWU8"/>
<evidence type="ECO:0000313" key="1">
    <source>
        <dbReference type="EMBL" id="MEG3438168.1"/>
    </source>
</evidence>
<proteinExistence type="predicted"/>
<protein>
    <submittedName>
        <fullName evidence="1">DUF29 domain-containing protein</fullName>
    </submittedName>
</protein>
<keyword evidence="2" id="KW-1185">Reference proteome</keyword>
<dbReference type="Pfam" id="PF01724">
    <property type="entry name" value="DUF29"/>
    <property type="match status" value="1"/>
</dbReference>
<dbReference type="Gene3D" id="1.20.1220.20">
    <property type="entry name" value="Uncharcterised protein PF01724"/>
    <property type="match status" value="1"/>
</dbReference>
<dbReference type="EMBL" id="JBAFSM010000024">
    <property type="protein sequence ID" value="MEG3438168.1"/>
    <property type="molecule type" value="Genomic_DNA"/>
</dbReference>
<reference evidence="1 2" key="1">
    <citation type="submission" date="2024-01" db="EMBL/GenBank/DDBJ databases">
        <title>Genomic insights into the taxonomy and metabolism of the cyanobacterium Pannus brasiliensis CCIBt3594.</title>
        <authorList>
            <person name="Machado M."/>
            <person name="Botero N.B."/>
            <person name="Andreote A.P.D."/>
            <person name="Feitosa A.M.T."/>
            <person name="Popin R."/>
            <person name="Sivonen K."/>
            <person name="Fiore M.F."/>
        </authorList>
    </citation>
    <scope>NUCLEOTIDE SEQUENCE [LARGE SCALE GENOMIC DNA]</scope>
    <source>
        <strain evidence="1 2">CCIBt3594</strain>
    </source>
</reference>
<evidence type="ECO:0000313" key="2">
    <source>
        <dbReference type="Proteomes" id="UP001328733"/>
    </source>
</evidence>
<dbReference type="PANTHER" id="PTHR34235:SF3">
    <property type="entry name" value="SLR1203 PROTEIN"/>
    <property type="match status" value="1"/>
</dbReference>
<comment type="caution">
    <text evidence="1">The sequence shown here is derived from an EMBL/GenBank/DDBJ whole genome shotgun (WGS) entry which is preliminary data.</text>
</comment>
<dbReference type="PANTHER" id="PTHR34235">
    <property type="entry name" value="SLR1203 PROTEIN-RELATED"/>
    <property type="match status" value="1"/>
</dbReference>